<reference evidence="2" key="1">
    <citation type="journal article" date="2019" name="Int. J. Syst. Evol. Microbiol.">
        <title>The Global Catalogue of Microorganisms (GCM) 10K type strain sequencing project: providing services to taxonomists for standard genome sequencing and annotation.</title>
        <authorList>
            <consortium name="The Broad Institute Genomics Platform"/>
            <consortium name="The Broad Institute Genome Sequencing Center for Infectious Disease"/>
            <person name="Wu L."/>
            <person name="Ma J."/>
        </authorList>
    </citation>
    <scope>NUCLEOTIDE SEQUENCE [LARGE SCALE GENOMIC DNA]</scope>
    <source>
        <strain evidence="2">CGMCC 1.18575</strain>
    </source>
</reference>
<dbReference type="GO" id="GO:0004860">
    <property type="term" value="F:protein kinase inhibitor activity"/>
    <property type="evidence" value="ECO:0007669"/>
    <property type="project" value="UniProtKB-KW"/>
</dbReference>
<sequence>MERPNRSVARKHWVWPGRKNAGNARELEFRRKTWDMLLHTLSDEALLESYFSAIKLNLKEEFIDLLLGEIHKRGIDITILSTNIAPL</sequence>
<protein>
    <submittedName>
        <fullName evidence="1">Sporulation histidine kinase inhibitor Sda</fullName>
    </submittedName>
</protein>
<accession>A0ABW0HKT5</accession>
<dbReference type="Pfam" id="PF08970">
    <property type="entry name" value="Sda"/>
    <property type="match status" value="1"/>
</dbReference>
<name>A0ABW0HKT5_9BACL</name>
<evidence type="ECO:0000313" key="2">
    <source>
        <dbReference type="Proteomes" id="UP001596113"/>
    </source>
</evidence>
<organism evidence="1 2">
    <name type="scientific">Cohnella soli</name>
    <dbReference type="NCBI Taxonomy" id="425005"/>
    <lineage>
        <taxon>Bacteria</taxon>
        <taxon>Bacillati</taxon>
        <taxon>Bacillota</taxon>
        <taxon>Bacilli</taxon>
        <taxon>Bacillales</taxon>
        <taxon>Paenibacillaceae</taxon>
        <taxon>Cohnella</taxon>
    </lineage>
</organism>
<gene>
    <name evidence="1" type="ORF">ACFPOF_02740</name>
</gene>
<keyword evidence="2" id="KW-1185">Reference proteome</keyword>
<dbReference type="RefSeq" id="WP_378129389.1">
    <property type="nucleotide sequence ID" value="NZ_JBHSMI010000004.1"/>
</dbReference>
<dbReference type="InterPro" id="IPR036916">
    <property type="entry name" value="Sda_sf"/>
</dbReference>
<dbReference type="Proteomes" id="UP001596113">
    <property type="component" value="Unassembled WGS sequence"/>
</dbReference>
<dbReference type="SUPFAM" id="SSF100985">
    <property type="entry name" value="Sporulation inhibitor Sda"/>
    <property type="match status" value="1"/>
</dbReference>
<evidence type="ECO:0000313" key="1">
    <source>
        <dbReference type="EMBL" id="MFC5401639.1"/>
    </source>
</evidence>
<keyword evidence="1" id="KW-0649">Protein kinase inhibitor</keyword>
<proteinExistence type="predicted"/>
<dbReference type="Gene3D" id="1.10.287.1100">
    <property type="entry name" value="Sporulation inhibitor A"/>
    <property type="match status" value="1"/>
</dbReference>
<comment type="caution">
    <text evidence="1">The sequence shown here is derived from an EMBL/GenBank/DDBJ whole genome shotgun (WGS) entry which is preliminary data.</text>
</comment>
<dbReference type="InterPro" id="IPR015064">
    <property type="entry name" value="Sda"/>
</dbReference>
<dbReference type="EMBL" id="JBHSMI010000004">
    <property type="protein sequence ID" value="MFC5401639.1"/>
    <property type="molecule type" value="Genomic_DNA"/>
</dbReference>